<protein>
    <submittedName>
        <fullName evidence="1">Uncharacterized protein</fullName>
    </submittedName>
</protein>
<reference evidence="2" key="1">
    <citation type="journal article" date="2012" name="PLoS Genet.">
        <title>The genomes of the fungal plant pathogens Cladosporium fulvum and Dothistroma septosporum reveal adaptation to different hosts and lifestyles but also signatures of common ancestry.</title>
        <authorList>
            <person name="de Wit P.J.G.M."/>
            <person name="van der Burgt A."/>
            <person name="Oekmen B."/>
            <person name="Stergiopoulos I."/>
            <person name="Abd-Elsalam K.A."/>
            <person name="Aerts A.L."/>
            <person name="Bahkali A.H."/>
            <person name="Beenen H.G."/>
            <person name="Chettri P."/>
            <person name="Cox M.P."/>
            <person name="Datema E."/>
            <person name="de Vries R.P."/>
            <person name="Dhillon B."/>
            <person name="Ganley A.R."/>
            <person name="Griffiths S.A."/>
            <person name="Guo Y."/>
            <person name="Hamelin R.C."/>
            <person name="Henrissat B."/>
            <person name="Kabir M.S."/>
            <person name="Jashni M.K."/>
            <person name="Kema G."/>
            <person name="Klaubauf S."/>
            <person name="Lapidus A."/>
            <person name="Levasseur A."/>
            <person name="Lindquist E."/>
            <person name="Mehrabi R."/>
            <person name="Ohm R.A."/>
            <person name="Owen T.J."/>
            <person name="Salamov A."/>
            <person name="Schwelm A."/>
            <person name="Schijlen E."/>
            <person name="Sun H."/>
            <person name="van den Burg H.A."/>
            <person name="van Ham R.C.H.J."/>
            <person name="Zhang S."/>
            <person name="Goodwin S.B."/>
            <person name="Grigoriev I.V."/>
            <person name="Collemare J."/>
            <person name="Bradshaw R.E."/>
        </authorList>
    </citation>
    <scope>NUCLEOTIDE SEQUENCE [LARGE SCALE GENOMIC DNA]</scope>
    <source>
        <strain evidence="2">NZE10 / CBS 128990</strain>
    </source>
</reference>
<evidence type="ECO:0000313" key="1">
    <source>
        <dbReference type="EMBL" id="EME46284.1"/>
    </source>
</evidence>
<organism evidence="1 2">
    <name type="scientific">Dothistroma septosporum (strain NZE10 / CBS 128990)</name>
    <name type="common">Red band needle blight fungus</name>
    <name type="synonym">Mycosphaerella pini</name>
    <dbReference type="NCBI Taxonomy" id="675120"/>
    <lineage>
        <taxon>Eukaryota</taxon>
        <taxon>Fungi</taxon>
        <taxon>Dikarya</taxon>
        <taxon>Ascomycota</taxon>
        <taxon>Pezizomycotina</taxon>
        <taxon>Dothideomycetes</taxon>
        <taxon>Dothideomycetidae</taxon>
        <taxon>Mycosphaerellales</taxon>
        <taxon>Mycosphaerellaceae</taxon>
        <taxon>Dothistroma</taxon>
    </lineage>
</organism>
<proteinExistence type="predicted"/>
<gene>
    <name evidence="1" type="ORF">DOTSEDRAFT_70321</name>
</gene>
<sequence length="97" mass="10964">MQASFWTMSQLLDLRKRPTMARGRLSRIAAVQSYTTPDVPQLNTVTPYTTISDVRLIVHPIFVLARTICSVLAETFTVPHCEHVVQSLIVPSRTLNR</sequence>
<keyword evidence="2" id="KW-1185">Reference proteome</keyword>
<evidence type="ECO:0000313" key="2">
    <source>
        <dbReference type="Proteomes" id="UP000016933"/>
    </source>
</evidence>
<accession>N1PV49</accession>
<dbReference type="Proteomes" id="UP000016933">
    <property type="component" value="Unassembled WGS sequence"/>
</dbReference>
<reference evidence="1 2" key="2">
    <citation type="journal article" date="2012" name="PLoS Pathog.">
        <title>Diverse lifestyles and strategies of plant pathogenesis encoded in the genomes of eighteen Dothideomycetes fungi.</title>
        <authorList>
            <person name="Ohm R.A."/>
            <person name="Feau N."/>
            <person name="Henrissat B."/>
            <person name="Schoch C.L."/>
            <person name="Horwitz B.A."/>
            <person name="Barry K.W."/>
            <person name="Condon B.J."/>
            <person name="Copeland A.C."/>
            <person name="Dhillon B."/>
            <person name="Glaser F."/>
            <person name="Hesse C.N."/>
            <person name="Kosti I."/>
            <person name="LaButti K."/>
            <person name="Lindquist E.A."/>
            <person name="Lucas S."/>
            <person name="Salamov A.A."/>
            <person name="Bradshaw R.E."/>
            <person name="Ciuffetti L."/>
            <person name="Hamelin R.C."/>
            <person name="Kema G.H.J."/>
            <person name="Lawrence C."/>
            <person name="Scott J.A."/>
            <person name="Spatafora J.W."/>
            <person name="Turgeon B.G."/>
            <person name="de Wit P.J.G.M."/>
            <person name="Zhong S."/>
            <person name="Goodwin S.B."/>
            <person name="Grigoriev I.V."/>
        </authorList>
    </citation>
    <scope>NUCLEOTIDE SEQUENCE [LARGE SCALE GENOMIC DNA]</scope>
    <source>
        <strain evidence="2">NZE10 / CBS 128990</strain>
    </source>
</reference>
<dbReference type="EMBL" id="KB446537">
    <property type="protein sequence ID" value="EME46284.1"/>
    <property type="molecule type" value="Genomic_DNA"/>
</dbReference>
<dbReference type="HOGENOM" id="CLU_2346658_0_0_1"/>
<name>N1PV49_DOTSN</name>
<dbReference type="AlphaFoldDB" id="N1PV49"/>